<gene>
    <name evidence="2" type="ORF">E0L32_002289</name>
</gene>
<evidence type="ECO:0000256" key="1">
    <source>
        <dbReference type="SAM" id="SignalP"/>
    </source>
</evidence>
<reference evidence="2 3" key="1">
    <citation type="submission" date="2019-06" db="EMBL/GenBank/DDBJ databases">
        <title>Draft genome sequence of the filamentous fungus Phialemoniopsis curvata isolated from diesel fuel.</title>
        <authorList>
            <person name="Varaljay V.A."/>
            <person name="Lyon W.J."/>
            <person name="Crouch A.L."/>
            <person name="Drake C.E."/>
            <person name="Hollomon J.M."/>
            <person name="Nadeau L.J."/>
            <person name="Nunn H.S."/>
            <person name="Stevenson B.S."/>
            <person name="Bojanowski C.L."/>
            <person name="Crookes-Goodson W.J."/>
        </authorList>
    </citation>
    <scope>NUCLEOTIDE SEQUENCE [LARGE SCALE GENOMIC DNA]</scope>
    <source>
        <strain evidence="2 3">D216</strain>
    </source>
</reference>
<feature type="signal peptide" evidence="1">
    <location>
        <begin position="1"/>
        <end position="18"/>
    </location>
</feature>
<comment type="caution">
    <text evidence="2">The sequence shown here is derived from an EMBL/GenBank/DDBJ whole genome shotgun (WGS) entry which is preliminary data.</text>
</comment>
<sequence length="163" mass="17563">MRFSLLTAVAALASSATAIPRVKLFKAFPTAGGVNYTWSVTNWEAGLTRSGGHYGFNVTGEAKTTGNQVPAFSAYCSGYEQPQDYTPCTLYGGRPGQEVAAKLLPANTTTDPGAHLAVSFEFPDVNEVNMWWNYTAYTTKPYNQVSAPPMNFTVIPSEIYGVA</sequence>
<proteinExistence type="predicted"/>
<dbReference type="AlphaFoldDB" id="A0A507AI69"/>
<organism evidence="2 3">
    <name type="scientific">Thyridium curvatum</name>
    <dbReference type="NCBI Taxonomy" id="1093900"/>
    <lineage>
        <taxon>Eukaryota</taxon>
        <taxon>Fungi</taxon>
        <taxon>Dikarya</taxon>
        <taxon>Ascomycota</taxon>
        <taxon>Pezizomycotina</taxon>
        <taxon>Sordariomycetes</taxon>
        <taxon>Sordariomycetidae</taxon>
        <taxon>Thyridiales</taxon>
        <taxon>Thyridiaceae</taxon>
        <taxon>Thyridium</taxon>
    </lineage>
</organism>
<keyword evidence="1" id="KW-0732">Signal</keyword>
<dbReference type="GeneID" id="41969736"/>
<dbReference type="OrthoDB" id="3508922at2759"/>
<accession>A0A507AI69</accession>
<dbReference type="Proteomes" id="UP000319257">
    <property type="component" value="Unassembled WGS sequence"/>
</dbReference>
<feature type="chain" id="PRO_5021217281" evidence="1">
    <location>
        <begin position="19"/>
        <end position="163"/>
    </location>
</feature>
<protein>
    <submittedName>
        <fullName evidence="2">Uncharacterized protein</fullName>
    </submittedName>
</protein>
<keyword evidence="3" id="KW-1185">Reference proteome</keyword>
<name>A0A507AI69_9PEZI</name>
<dbReference type="EMBL" id="SKBQ01000009">
    <property type="protein sequence ID" value="TPX06793.1"/>
    <property type="molecule type" value="Genomic_DNA"/>
</dbReference>
<evidence type="ECO:0000313" key="3">
    <source>
        <dbReference type="Proteomes" id="UP000319257"/>
    </source>
</evidence>
<dbReference type="RefSeq" id="XP_030988504.1">
    <property type="nucleotide sequence ID" value="XM_031136461.1"/>
</dbReference>
<evidence type="ECO:0000313" key="2">
    <source>
        <dbReference type="EMBL" id="TPX06793.1"/>
    </source>
</evidence>
<dbReference type="InParanoid" id="A0A507AI69"/>